<feature type="compositionally biased region" description="Basic and acidic residues" evidence="1">
    <location>
        <begin position="60"/>
        <end position="75"/>
    </location>
</feature>
<keyword evidence="2" id="KW-0732">Signal</keyword>
<dbReference type="RefSeq" id="WP_143647176.1">
    <property type="nucleotide sequence ID" value="NZ_JABJXA010000270.1"/>
</dbReference>
<feature type="chain" id="PRO_5036149025" description="Secreted protein" evidence="2">
    <location>
        <begin position="33"/>
        <end position="130"/>
    </location>
</feature>
<reference evidence="4 5" key="1">
    <citation type="submission" date="2019-10" db="EMBL/GenBank/DDBJ databases">
        <title>Streptomyces sp. nov., a novel actinobacterium isolated from alkaline environment.</title>
        <authorList>
            <person name="Golinska P."/>
        </authorList>
    </citation>
    <scope>NUCLEOTIDE SEQUENCE [LARGE SCALE GENOMIC DNA]</scope>
    <source>
        <strain evidence="4 5">OF1</strain>
    </source>
</reference>
<feature type="signal peptide" evidence="2">
    <location>
        <begin position="1"/>
        <end position="32"/>
    </location>
</feature>
<accession>A0A5P0YMY5</accession>
<dbReference type="EMBL" id="JABJXA010000270">
    <property type="protein sequence ID" value="MBB1262171.1"/>
    <property type="molecule type" value="Genomic_DNA"/>
</dbReference>
<dbReference type="Proteomes" id="UP000517765">
    <property type="component" value="Unassembled WGS sequence"/>
</dbReference>
<name>A0A5P0YMY5_9ACTN</name>
<evidence type="ECO:0000313" key="4">
    <source>
        <dbReference type="EMBL" id="MQS01704.1"/>
    </source>
</evidence>
<protein>
    <recommendedName>
        <fullName evidence="7">Secreted protein</fullName>
    </recommendedName>
</protein>
<dbReference type="EMBL" id="VJYK02000053">
    <property type="protein sequence ID" value="MQS01704.1"/>
    <property type="molecule type" value="Genomic_DNA"/>
</dbReference>
<dbReference type="Proteomes" id="UP000320857">
    <property type="component" value="Unassembled WGS sequence"/>
</dbReference>
<reference evidence="3" key="3">
    <citation type="journal article" name="Syst. Appl. Microbiol.">
        <title>Streptomyces alkaliterrae sp. nov., isolated from an alkaline soil, and emended descriptions of Streptomyces alkaliphilus, Streptomyces calidiresistens and Streptomyces durbertensis.</title>
        <authorList>
            <person name="Swiecimska M."/>
            <person name="Golinska P."/>
            <person name="Nouioui I."/>
            <person name="Wypij M."/>
            <person name="Rai M."/>
            <person name="Sangal V."/>
            <person name="Goodfellow M."/>
        </authorList>
    </citation>
    <scope>NUCLEOTIDE SEQUENCE</scope>
    <source>
        <strain evidence="3">OF8</strain>
    </source>
</reference>
<organism evidence="4 5">
    <name type="scientific">Streptomyces alkaliterrae</name>
    <dbReference type="NCBI Taxonomy" id="2213162"/>
    <lineage>
        <taxon>Bacteria</taxon>
        <taxon>Bacillati</taxon>
        <taxon>Actinomycetota</taxon>
        <taxon>Actinomycetes</taxon>
        <taxon>Kitasatosporales</taxon>
        <taxon>Streptomycetaceae</taxon>
        <taxon>Streptomyces</taxon>
    </lineage>
</organism>
<dbReference type="AlphaFoldDB" id="A0A5P0YMY5"/>
<evidence type="ECO:0000313" key="6">
    <source>
        <dbReference type="Proteomes" id="UP000517765"/>
    </source>
</evidence>
<feature type="region of interest" description="Disordered" evidence="1">
    <location>
        <begin position="33"/>
        <end position="101"/>
    </location>
</feature>
<proteinExistence type="predicted"/>
<sequence length="130" mass="13272">MTFRRGGGSSAHRLLALCALLLLLLGAQSAPAASADRTAAVPSASVASPTPVESPATAERTGDDPHRCSGRDDAPRPLLAPSHRPEPLGTPVTSGAPEPADVRCRAASDALASQRPGVPVELLELSVLRI</sequence>
<comment type="caution">
    <text evidence="4">The sequence shown here is derived from an EMBL/GenBank/DDBJ whole genome shotgun (WGS) entry which is preliminary data.</text>
</comment>
<evidence type="ECO:0008006" key="7">
    <source>
        <dbReference type="Google" id="ProtNLM"/>
    </source>
</evidence>
<feature type="compositionally biased region" description="Low complexity" evidence="1">
    <location>
        <begin position="33"/>
        <end position="56"/>
    </location>
</feature>
<reference evidence="6" key="2">
    <citation type="submission" date="2020-05" db="EMBL/GenBank/DDBJ databases">
        <title>Classification of alakaliphilic streptomycetes isolated from an alkaline soil next to Lonar Crater, India and a proposal for the recognition of Streptomyces alkaliterrae sp. nov.</title>
        <authorList>
            <person name="Golinska P."/>
        </authorList>
    </citation>
    <scope>NUCLEOTIDE SEQUENCE [LARGE SCALE GENOMIC DNA]</scope>
    <source>
        <strain evidence="6">OF8</strain>
    </source>
</reference>
<evidence type="ECO:0000256" key="2">
    <source>
        <dbReference type="SAM" id="SignalP"/>
    </source>
</evidence>
<keyword evidence="5" id="KW-1185">Reference proteome</keyword>
<evidence type="ECO:0000313" key="3">
    <source>
        <dbReference type="EMBL" id="MBB1262171.1"/>
    </source>
</evidence>
<gene>
    <name evidence="4" type="ORF">FNX44_007410</name>
    <name evidence="3" type="ORF">H3147_25675</name>
</gene>
<evidence type="ECO:0000256" key="1">
    <source>
        <dbReference type="SAM" id="MobiDB-lite"/>
    </source>
</evidence>
<evidence type="ECO:0000313" key="5">
    <source>
        <dbReference type="Proteomes" id="UP000320857"/>
    </source>
</evidence>